<gene>
    <name evidence="2" type="ORF">A6770_39385</name>
</gene>
<accession>A0A367RQ52</accession>
<organism evidence="2 3">
    <name type="scientific">Nostoc minutum NIES-26</name>
    <dbReference type="NCBI Taxonomy" id="1844469"/>
    <lineage>
        <taxon>Bacteria</taxon>
        <taxon>Bacillati</taxon>
        <taxon>Cyanobacteriota</taxon>
        <taxon>Cyanophyceae</taxon>
        <taxon>Nostocales</taxon>
        <taxon>Nostocaceae</taxon>
        <taxon>Nostoc</taxon>
    </lineage>
</organism>
<dbReference type="Pfam" id="PF05406">
    <property type="entry name" value="WGR"/>
    <property type="match status" value="1"/>
</dbReference>
<comment type="caution">
    <text evidence="2">The sequence shown here is derived from an EMBL/GenBank/DDBJ whole genome shotgun (WGS) entry which is preliminary data.</text>
</comment>
<dbReference type="Proteomes" id="UP000252107">
    <property type="component" value="Unassembled WGS sequence"/>
</dbReference>
<dbReference type="PROSITE" id="PS51977">
    <property type="entry name" value="WGR"/>
    <property type="match status" value="1"/>
</dbReference>
<dbReference type="Gene3D" id="2.20.140.10">
    <property type="entry name" value="WGR domain"/>
    <property type="match status" value="1"/>
</dbReference>
<name>A0A367RQ52_9NOSO</name>
<dbReference type="SUPFAM" id="SSF142921">
    <property type="entry name" value="WGR domain-like"/>
    <property type="match status" value="1"/>
</dbReference>
<evidence type="ECO:0000259" key="1">
    <source>
        <dbReference type="PROSITE" id="PS51977"/>
    </source>
</evidence>
<dbReference type="InterPro" id="IPR036616">
    <property type="entry name" value="Poly(ADP-ribose)pol_reg_dom_sf"/>
</dbReference>
<sequence>METYLVYVDAVRNSNKFWSAKVEGTQVTVKWGRVGYQAQTKIHSFNSHQQAVHKYHNLVFEKKSKGYQKSQPQIDSCSVVDIRKALQILKTLRPYVATRNFNPGYIEALNEYLKLVPTPLGMQINPHTVYRTVADVDHQIQLLTSLLPSPTVVIGQNKKEVQKVEVQMVSLKSISKNFWRNI</sequence>
<evidence type="ECO:0000313" key="3">
    <source>
        <dbReference type="Proteomes" id="UP000252107"/>
    </source>
</evidence>
<dbReference type="EMBL" id="LXQD01000089">
    <property type="protein sequence ID" value="RCJ38697.1"/>
    <property type="molecule type" value="Genomic_DNA"/>
</dbReference>
<reference evidence="2" key="1">
    <citation type="submission" date="2016-04" db="EMBL/GenBank/DDBJ databases">
        <authorList>
            <person name="Tabuchi Yagui T.R."/>
        </authorList>
    </citation>
    <scope>NUCLEOTIDE SEQUENCE [LARGE SCALE GENOMIC DNA]</scope>
    <source>
        <strain evidence="2">NIES-26</strain>
    </source>
</reference>
<keyword evidence="3" id="KW-1185">Reference proteome</keyword>
<proteinExistence type="predicted"/>
<dbReference type="InterPro" id="IPR049809">
    <property type="entry name" value="YehF/YfeS-like_WGR"/>
</dbReference>
<dbReference type="SUPFAM" id="SSF47587">
    <property type="entry name" value="Domain of poly(ADP-ribose) polymerase"/>
    <property type="match status" value="1"/>
</dbReference>
<dbReference type="InterPro" id="IPR036930">
    <property type="entry name" value="WGR_dom_sf"/>
</dbReference>
<feature type="domain" description="WGR" evidence="1">
    <location>
        <begin position="1"/>
        <end position="86"/>
    </location>
</feature>
<dbReference type="CDD" id="cd07996">
    <property type="entry name" value="WGR_MMR_like"/>
    <property type="match status" value="1"/>
</dbReference>
<dbReference type="AlphaFoldDB" id="A0A367RQ52"/>
<dbReference type="InterPro" id="IPR008893">
    <property type="entry name" value="WGR_domain"/>
</dbReference>
<evidence type="ECO:0000313" key="2">
    <source>
        <dbReference type="EMBL" id="RCJ38697.1"/>
    </source>
</evidence>
<dbReference type="GO" id="GO:0003950">
    <property type="term" value="F:NAD+ poly-ADP-ribosyltransferase activity"/>
    <property type="evidence" value="ECO:0007669"/>
    <property type="project" value="InterPro"/>
</dbReference>
<dbReference type="SMART" id="SM00773">
    <property type="entry name" value="WGR"/>
    <property type="match status" value="1"/>
</dbReference>
<protein>
    <submittedName>
        <fullName evidence="2">Polymerase</fullName>
    </submittedName>
</protein>